<dbReference type="Pfam" id="PF00106">
    <property type="entry name" value="adh_short"/>
    <property type="match status" value="1"/>
</dbReference>
<protein>
    <submittedName>
        <fullName evidence="3">3-oxoacyl-[acyl-carrier protein] reductase</fullName>
    </submittedName>
</protein>
<comment type="similarity">
    <text evidence="1">Belongs to the short-chain dehydrogenases/reductases (SDR) family.</text>
</comment>
<reference evidence="3 4" key="1">
    <citation type="submission" date="2016-10" db="EMBL/GenBank/DDBJ databases">
        <authorList>
            <person name="de Groot N.N."/>
        </authorList>
    </citation>
    <scope>NUCLEOTIDE SEQUENCE [LARGE SCALE GENOMIC DNA]</scope>
    <source>
        <strain evidence="3 4">YAD2003</strain>
    </source>
</reference>
<gene>
    <name evidence="3" type="ORF">SAMN02910265_00825</name>
</gene>
<evidence type="ECO:0000313" key="3">
    <source>
        <dbReference type="EMBL" id="SEH46606.1"/>
    </source>
</evidence>
<dbReference type="GO" id="GO:0008206">
    <property type="term" value="P:bile acid metabolic process"/>
    <property type="evidence" value="ECO:0007669"/>
    <property type="project" value="UniProtKB-ARBA"/>
</dbReference>
<name>A0A1H6IJ99_RUMFL</name>
<accession>A0A1H6IJ99</accession>
<dbReference type="InterPro" id="IPR036291">
    <property type="entry name" value="NAD(P)-bd_dom_sf"/>
</dbReference>
<dbReference type="FunFam" id="3.40.50.720:FF:000084">
    <property type="entry name" value="Short-chain dehydrogenase reductase"/>
    <property type="match status" value="1"/>
</dbReference>
<evidence type="ECO:0000256" key="2">
    <source>
        <dbReference type="ARBA" id="ARBA00023002"/>
    </source>
</evidence>
<dbReference type="Proteomes" id="UP000183190">
    <property type="component" value="Unassembled WGS sequence"/>
</dbReference>
<dbReference type="AlphaFoldDB" id="A0A1H6IJ99"/>
<dbReference type="OrthoDB" id="9805904at2"/>
<evidence type="ECO:0000256" key="1">
    <source>
        <dbReference type="ARBA" id="ARBA00006484"/>
    </source>
</evidence>
<keyword evidence="2" id="KW-0560">Oxidoreductase</keyword>
<dbReference type="SUPFAM" id="SSF51735">
    <property type="entry name" value="NAD(P)-binding Rossmann-fold domains"/>
    <property type="match status" value="1"/>
</dbReference>
<dbReference type="CDD" id="cd05233">
    <property type="entry name" value="SDR_c"/>
    <property type="match status" value="1"/>
</dbReference>
<proteinExistence type="inferred from homology"/>
<dbReference type="Gene3D" id="3.40.50.720">
    <property type="entry name" value="NAD(P)-binding Rossmann-like Domain"/>
    <property type="match status" value="1"/>
</dbReference>
<dbReference type="RefSeq" id="WP_074714617.1">
    <property type="nucleotide sequence ID" value="NZ_FNWV01000002.1"/>
</dbReference>
<evidence type="ECO:0000313" key="4">
    <source>
        <dbReference type="Proteomes" id="UP000183190"/>
    </source>
</evidence>
<dbReference type="GO" id="GO:0016616">
    <property type="term" value="F:oxidoreductase activity, acting on the CH-OH group of donors, NAD or NADP as acceptor"/>
    <property type="evidence" value="ECO:0007669"/>
    <property type="project" value="TreeGrafter"/>
</dbReference>
<dbReference type="InterPro" id="IPR002347">
    <property type="entry name" value="SDR_fam"/>
</dbReference>
<sequence>MGLGIKSFLRSIIMYTKEEKKVPILRNPIAGHEFEGKVALIAGGSGGIGLAISKILHKSGCKVIIAGTSKTKLEEIIKTFNSKNVSALVLDYAHPESFESKVNEAVEIFNKIDIFVSSTGIHVDRDGLDFLNSTIEEYDSIMGINLRGTYFMCQQIAKYMIESNIHGHICLVSSQSALEPSWSPYRLSKLGISGITKGLAQRLLEHNIIVNAVGPGPTATGMQKNYDGSNLYTNLCPNNRYTMPEEVAEVVKLLVSDIGDTIIGDTVYMSGGRGVIDLR</sequence>
<organism evidence="3 4">
    <name type="scientific">Ruminococcus flavefaciens</name>
    <dbReference type="NCBI Taxonomy" id="1265"/>
    <lineage>
        <taxon>Bacteria</taxon>
        <taxon>Bacillati</taxon>
        <taxon>Bacillota</taxon>
        <taxon>Clostridia</taxon>
        <taxon>Eubacteriales</taxon>
        <taxon>Oscillospiraceae</taxon>
        <taxon>Ruminococcus</taxon>
    </lineage>
</organism>
<dbReference type="EMBL" id="FNWV01000002">
    <property type="protein sequence ID" value="SEH46606.1"/>
    <property type="molecule type" value="Genomic_DNA"/>
</dbReference>
<dbReference type="PANTHER" id="PTHR42760">
    <property type="entry name" value="SHORT-CHAIN DEHYDROGENASES/REDUCTASES FAMILY MEMBER"/>
    <property type="match status" value="1"/>
</dbReference>
<dbReference type="PRINTS" id="PR00081">
    <property type="entry name" value="GDHRDH"/>
</dbReference>